<sequence>MRYVVVSVVKGEAGNFNNNLRKEVYEKFNAKSSKLPAHFTIKSPFETDNIIQLENTLDKFSKENYSAPYKIKGYDHFDDRVIFMKVIMSKEGKILHDNLIDSMSSIDYINFDKLDGKNKIFHITISSKKIKNIFNDLLNYVSYIPCDFNCNFDNICIYKWENNTWLLHKEYLLKK</sequence>
<evidence type="ECO:0000313" key="2">
    <source>
        <dbReference type="Proteomes" id="UP000245622"/>
    </source>
</evidence>
<keyword evidence="2" id="KW-1185">Reference proteome</keyword>
<dbReference type="AlphaFoldDB" id="A0A1V1I1X6"/>
<evidence type="ECO:0000313" key="1">
    <source>
        <dbReference type="EMBL" id="CED93414.1"/>
    </source>
</evidence>
<gene>
    <name evidence="1" type="ORF">CRIB_661</name>
</gene>
<accession>A0A1V1I1X6</accession>
<dbReference type="Gene3D" id="3.90.1140.10">
    <property type="entry name" value="Cyclic phosphodiesterase"/>
    <property type="match status" value="1"/>
</dbReference>
<reference evidence="1 2" key="1">
    <citation type="submission" date="2014-04" db="EMBL/GenBank/DDBJ databases">
        <authorList>
            <person name="Hornung B.V."/>
        </authorList>
    </citation>
    <scope>NUCLEOTIDE SEQUENCE [LARGE SCALE GENOMIC DNA]</scope>
    <source>
        <strain evidence="1 2">CRIB</strain>
    </source>
</reference>
<dbReference type="Pfam" id="PF13563">
    <property type="entry name" value="2_5_RNA_ligase2"/>
    <property type="match status" value="1"/>
</dbReference>
<dbReference type="PANTHER" id="PTHR40037:SF1">
    <property type="entry name" value="PHOSPHOESTERASE SAOUHSC_00951-RELATED"/>
    <property type="match status" value="1"/>
</dbReference>
<dbReference type="GeneID" id="82204842"/>
<dbReference type="InterPro" id="IPR050580">
    <property type="entry name" value="2H_phosphoesterase_YjcG-like"/>
</dbReference>
<dbReference type="KEGG" id="ril:CRIB_661"/>
<dbReference type="RefSeq" id="WP_180703131.1">
    <property type="nucleotide sequence ID" value="NZ_CAOJQT010000037.1"/>
</dbReference>
<proteinExistence type="predicted"/>
<dbReference type="EMBL" id="LN555523">
    <property type="protein sequence ID" value="CED93414.1"/>
    <property type="molecule type" value="Genomic_DNA"/>
</dbReference>
<dbReference type="Proteomes" id="UP000245622">
    <property type="component" value="Chromosome 1"/>
</dbReference>
<name>A0A1V1I1X6_9FIRM</name>
<dbReference type="PANTHER" id="PTHR40037">
    <property type="entry name" value="PHOSPHOESTERASE YJCG-RELATED"/>
    <property type="match status" value="1"/>
</dbReference>
<protein>
    <submittedName>
        <fullName evidence="1">Phosphoesterase, hxtx</fullName>
    </submittedName>
</protein>
<organism evidence="1 2">
    <name type="scientific">Romboutsia ilealis</name>
    <dbReference type="NCBI Taxonomy" id="1115758"/>
    <lineage>
        <taxon>Bacteria</taxon>
        <taxon>Bacillati</taxon>
        <taxon>Bacillota</taxon>
        <taxon>Clostridia</taxon>
        <taxon>Peptostreptococcales</taxon>
        <taxon>Peptostreptococcaceae</taxon>
        <taxon>Romboutsia</taxon>
    </lineage>
</organism>